<evidence type="ECO:0000313" key="4">
    <source>
        <dbReference type="EMBL" id="MDV2081104.1"/>
    </source>
</evidence>
<keyword evidence="2" id="KW-0288">FMN</keyword>
<dbReference type="Gene3D" id="3.20.20.70">
    <property type="entry name" value="Aldolase class I"/>
    <property type="match status" value="1"/>
</dbReference>
<comment type="caution">
    <text evidence="4">The sequence shown here is derived from an EMBL/GenBank/DDBJ whole genome shotgun (WGS) entry which is preliminary data.</text>
</comment>
<sequence>MDERLHALSDLGVRYPIMQAGMPGAGNVRLAAAVARAGGIGTLGLQDLSTWEQSLSLLRQQAVGHPFNANLLLPYTRKGHVEAVLRQHCPMVTLFWGAAKPYLRQLQPAGCFVFQQVGSVSEAERALEAGVNGLIVQGCEAGGHVRGEQPLVDLLPAVRELAGEVLCFAAGGLYGADEVTKARALGADGVSTGSRFLMTRESGAHPAYQQRLVDATETIRTTLFGLGWATPHRVVPNAATERWCDARGNVPGWLDAINRAFGFTRRLLPFKAEAAMSQRAHRPLFTNAVMDDSLPASLTDSCALYAGEAVAALESVLTVDEVMAELKAAFQAPAC</sequence>
<proteinExistence type="predicted"/>
<gene>
    <name evidence="4" type="ORF">RYS15_20630</name>
</gene>
<dbReference type="GO" id="GO:0004497">
    <property type="term" value="F:monooxygenase activity"/>
    <property type="evidence" value="ECO:0007669"/>
    <property type="project" value="UniProtKB-KW"/>
</dbReference>
<dbReference type="PANTHER" id="PTHR32332">
    <property type="entry name" value="2-NITROPROPANE DIOXYGENASE"/>
    <property type="match status" value="1"/>
</dbReference>
<organism evidence="4 5">
    <name type="scientific">Marinobacter xestospongiae</name>
    <dbReference type="NCBI Taxonomy" id="994319"/>
    <lineage>
        <taxon>Bacteria</taxon>
        <taxon>Pseudomonadati</taxon>
        <taxon>Pseudomonadota</taxon>
        <taxon>Gammaproteobacteria</taxon>
        <taxon>Pseudomonadales</taxon>
        <taxon>Marinobacteraceae</taxon>
        <taxon>Marinobacter</taxon>
    </lineage>
</organism>
<evidence type="ECO:0000256" key="1">
    <source>
        <dbReference type="ARBA" id="ARBA00022630"/>
    </source>
</evidence>
<keyword evidence="4" id="KW-0503">Monooxygenase</keyword>
<keyword evidence="1" id="KW-0285">Flavoprotein</keyword>
<dbReference type="InterPro" id="IPR013785">
    <property type="entry name" value="Aldolase_TIM"/>
</dbReference>
<dbReference type="EC" id="1.13.12.-" evidence="4"/>
<reference evidence="4 5" key="1">
    <citation type="submission" date="2023-10" db="EMBL/GenBank/DDBJ databases">
        <title>Characteristics and mechanism of a salt-tolerant marine origin heterotrophic nitrifying- aerobic denitrifying bacteria Marinobacter xestospongiae HN1.</title>
        <authorList>
            <person name="Qi R."/>
        </authorList>
    </citation>
    <scope>NUCLEOTIDE SEQUENCE [LARGE SCALE GENOMIC DNA]</scope>
    <source>
        <strain evidence="4 5">HN1</strain>
    </source>
</reference>
<dbReference type="EMBL" id="JAWIIJ010000025">
    <property type="protein sequence ID" value="MDV2081104.1"/>
    <property type="molecule type" value="Genomic_DNA"/>
</dbReference>
<dbReference type="SUPFAM" id="SSF51412">
    <property type="entry name" value="Inosine monophosphate dehydrogenase (IMPDH)"/>
    <property type="match status" value="1"/>
</dbReference>
<dbReference type="PANTHER" id="PTHR32332:SF20">
    <property type="entry name" value="2-NITROPROPANE DIOXYGENASE-LIKE PROTEIN"/>
    <property type="match status" value="1"/>
</dbReference>
<keyword evidence="3 4" id="KW-0560">Oxidoreductase</keyword>
<keyword evidence="5" id="KW-1185">Reference proteome</keyword>
<dbReference type="RefSeq" id="WP_316975397.1">
    <property type="nucleotide sequence ID" value="NZ_JAWIIJ010000025.1"/>
</dbReference>
<dbReference type="Proteomes" id="UP001269819">
    <property type="component" value="Unassembled WGS sequence"/>
</dbReference>
<evidence type="ECO:0000256" key="2">
    <source>
        <dbReference type="ARBA" id="ARBA00022643"/>
    </source>
</evidence>
<protein>
    <submittedName>
        <fullName evidence="4">Nitronate monooxygenase</fullName>
        <ecNumber evidence="4">1.13.12.-</ecNumber>
    </submittedName>
</protein>
<dbReference type="InterPro" id="IPR004136">
    <property type="entry name" value="NMO"/>
</dbReference>
<name>A0ABU3W3J4_9GAMM</name>
<evidence type="ECO:0000256" key="3">
    <source>
        <dbReference type="ARBA" id="ARBA00023002"/>
    </source>
</evidence>
<accession>A0ABU3W3J4</accession>
<evidence type="ECO:0000313" key="5">
    <source>
        <dbReference type="Proteomes" id="UP001269819"/>
    </source>
</evidence>
<dbReference type="Pfam" id="PF03060">
    <property type="entry name" value="NMO"/>
    <property type="match status" value="1"/>
</dbReference>
<dbReference type="CDD" id="cd04730">
    <property type="entry name" value="NPD_like"/>
    <property type="match status" value="1"/>
</dbReference>